<protein>
    <submittedName>
        <fullName evidence="2">Uncharacterized protein</fullName>
    </submittedName>
</protein>
<reference evidence="2 3" key="1">
    <citation type="submission" date="2024-01" db="EMBL/GenBank/DDBJ databases">
        <title>Genome assemblies of Stephania.</title>
        <authorList>
            <person name="Yang L."/>
        </authorList>
    </citation>
    <scope>NUCLEOTIDE SEQUENCE [LARGE SCALE GENOMIC DNA]</scope>
    <source>
        <strain evidence="2">YNDBR</strain>
        <tissue evidence="2">Leaf</tissue>
    </source>
</reference>
<name>A0AAP0L075_9MAGN</name>
<evidence type="ECO:0000313" key="3">
    <source>
        <dbReference type="Proteomes" id="UP001420932"/>
    </source>
</evidence>
<proteinExistence type="predicted"/>
<sequence length="78" mass="8740">MVSCAWGVTTLGGAKGVGELLQRREESGDAPRVACEPGNRGEGGCGQDEGGRGWSGMRRRRMWEVRDEMGERMRWRRE</sequence>
<dbReference type="EMBL" id="JBBNAF010000003">
    <property type="protein sequence ID" value="KAK9160199.1"/>
    <property type="molecule type" value="Genomic_DNA"/>
</dbReference>
<gene>
    <name evidence="2" type="ORF">Syun_006540</name>
</gene>
<dbReference type="Proteomes" id="UP001420932">
    <property type="component" value="Unassembled WGS sequence"/>
</dbReference>
<feature type="compositionally biased region" description="Gly residues" evidence="1">
    <location>
        <begin position="40"/>
        <end position="54"/>
    </location>
</feature>
<organism evidence="2 3">
    <name type="scientific">Stephania yunnanensis</name>
    <dbReference type="NCBI Taxonomy" id="152371"/>
    <lineage>
        <taxon>Eukaryota</taxon>
        <taxon>Viridiplantae</taxon>
        <taxon>Streptophyta</taxon>
        <taxon>Embryophyta</taxon>
        <taxon>Tracheophyta</taxon>
        <taxon>Spermatophyta</taxon>
        <taxon>Magnoliopsida</taxon>
        <taxon>Ranunculales</taxon>
        <taxon>Menispermaceae</taxon>
        <taxon>Menispermoideae</taxon>
        <taxon>Cissampelideae</taxon>
        <taxon>Stephania</taxon>
    </lineage>
</organism>
<evidence type="ECO:0000256" key="1">
    <source>
        <dbReference type="SAM" id="MobiDB-lite"/>
    </source>
</evidence>
<accession>A0AAP0L075</accession>
<comment type="caution">
    <text evidence="2">The sequence shown here is derived from an EMBL/GenBank/DDBJ whole genome shotgun (WGS) entry which is preliminary data.</text>
</comment>
<evidence type="ECO:0000313" key="2">
    <source>
        <dbReference type="EMBL" id="KAK9160199.1"/>
    </source>
</evidence>
<keyword evidence="3" id="KW-1185">Reference proteome</keyword>
<dbReference type="AlphaFoldDB" id="A0AAP0L075"/>
<feature type="region of interest" description="Disordered" evidence="1">
    <location>
        <begin position="24"/>
        <end position="55"/>
    </location>
</feature>